<evidence type="ECO:0000313" key="3">
    <source>
        <dbReference type="EMBL" id="HHR92008.1"/>
    </source>
</evidence>
<proteinExistence type="predicted"/>
<dbReference type="GO" id="GO:0005524">
    <property type="term" value="F:ATP binding"/>
    <property type="evidence" value="ECO:0007669"/>
    <property type="project" value="UniProtKB-UniRule"/>
</dbReference>
<name>A0A7C5URC0_UNCC3</name>
<organism evidence="3">
    <name type="scientific">candidate division CPR3 bacterium</name>
    <dbReference type="NCBI Taxonomy" id="2268181"/>
    <lineage>
        <taxon>Bacteria</taxon>
        <taxon>Bacteria division CPR3</taxon>
    </lineage>
</organism>
<dbReference type="InterPro" id="IPR013651">
    <property type="entry name" value="ATP-grasp_RimK-type"/>
</dbReference>
<comment type="caution">
    <text evidence="3">The sequence shown here is derived from an EMBL/GenBank/DDBJ whole genome shotgun (WGS) entry which is preliminary data.</text>
</comment>
<dbReference type="PANTHER" id="PTHR21621:SF0">
    <property type="entry name" value="BETA-CITRYLGLUTAMATE SYNTHASE B-RELATED"/>
    <property type="match status" value="1"/>
</dbReference>
<dbReference type="PROSITE" id="PS50975">
    <property type="entry name" value="ATP_GRASP"/>
    <property type="match status" value="1"/>
</dbReference>
<dbReference type="GO" id="GO:0009432">
    <property type="term" value="P:SOS response"/>
    <property type="evidence" value="ECO:0007669"/>
    <property type="project" value="TreeGrafter"/>
</dbReference>
<gene>
    <name evidence="3" type="ORF">ENL96_00645</name>
</gene>
<dbReference type="Pfam" id="PF08443">
    <property type="entry name" value="RimK"/>
    <property type="match status" value="1"/>
</dbReference>
<dbReference type="GO" id="GO:0046872">
    <property type="term" value="F:metal ion binding"/>
    <property type="evidence" value="ECO:0007669"/>
    <property type="project" value="InterPro"/>
</dbReference>
<keyword evidence="1" id="KW-0067">ATP-binding</keyword>
<dbReference type="SMART" id="SM01209">
    <property type="entry name" value="GARS_A"/>
    <property type="match status" value="1"/>
</dbReference>
<feature type="domain" description="ATP-grasp" evidence="2">
    <location>
        <begin position="76"/>
        <end position="330"/>
    </location>
</feature>
<dbReference type="SUPFAM" id="SSF56059">
    <property type="entry name" value="Glutathione synthetase ATP-binding domain-like"/>
    <property type="match status" value="1"/>
</dbReference>
<sequence length="343" mass="39129">MAVLDYFKNLRYNEGLLLAKAALRLGYKVEVVDPAAKFWKIKGDGVELLFKLFGNPTNPLVSLGPRQATKNKRVAKVLMEKNGVPTPRYHICHDEKDLSRIIAKYKFPVIIKSIYGSLGKRVYMANDIKEAKKWFSLAQKRSKSVIIEEFVKGNDYRVLVLLGEVVAACQRVPPFVVGDGKSTIEELISQENKKREEINKRKKIIVYHKIKVDEKLFSYLKSIGKSLDYVPQKGEKIRVALTANWSAGGHLIDVTEKIHPTFKKIAIDTCKACNVFYGGVDIITKDITKDYRDVHGWVLEVNGRAEFSLHQIVHEGKKRDIASLLIKSLIRYKKTIERLKPVY</sequence>
<protein>
    <submittedName>
        <fullName evidence="3">ATP-grasp domain-containing protein</fullName>
    </submittedName>
</protein>
<reference evidence="3" key="1">
    <citation type="journal article" date="2020" name="mSystems">
        <title>Genome- and Community-Level Interaction Insights into Carbon Utilization and Element Cycling Functions of Hydrothermarchaeota in Hydrothermal Sediment.</title>
        <authorList>
            <person name="Zhou Z."/>
            <person name="Liu Y."/>
            <person name="Xu W."/>
            <person name="Pan J."/>
            <person name="Luo Z.H."/>
            <person name="Li M."/>
        </authorList>
    </citation>
    <scope>NUCLEOTIDE SEQUENCE [LARGE SCALE GENOMIC DNA]</scope>
    <source>
        <strain evidence="3">SpSt-1042</strain>
    </source>
</reference>
<dbReference type="Gene3D" id="3.30.470.20">
    <property type="entry name" value="ATP-grasp fold, B domain"/>
    <property type="match status" value="2"/>
</dbReference>
<dbReference type="AlphaFoldDB" id="A0A7C5URC0"/>
<evidence type="ECO:0000259" key="2">
    <source>
        <dbReference type="PROSITE" id="PS50975"/>
    </source>
</evidence>
<dbReference type="EMBL" id="DRVY01000020">
    <property type="protein sequence ID" value="HHR92008.1"/>
    <property type="molecule type" value="Genomic_DNA"/>
</dbReference>
<accession>A0A7C5URC0</accession>
<evidence type="ECO:0000256" key="1">
    <source>
        <dbReference type="PROSITE-ProRule" id="PRU00409"/>
    </source>
</evidence>
<dbReference type="GO" id="GO:0005737">
    <property type="term" value="C:cytoplasm"/>
    <property type="evidence" value="ECO:0007669"/>
    <property type="project" value="TreeGrafter"/>
</dbReference>
<dbReference type="PANTHER" id="PTHR21621">
    <property type="entry name" value="RIBOSOMAL PROTEIN S6 MODIFICATION PROTEIN"/>
    <property type="match status" value="1"/>
</dbReference>
<keyword evidence="1" id="KW-0547">Nucleotide-binding</keyword>
<dbReference type="GO" id="GO:0018169">
    <property type="term" value="F:ribosomal S6-glutamic acid ligase activity"/>
    <property type="evidence" value="ECO:0007669"/>
    <property type="project" value="TreeGrafter"/>
</dbReference>
<dbReference type="InterPro" id="IPR011761">
    <property type="entry name" value="ATP-grasp"/>
</dbReference>